<evidence type="ECO:0000313" key="2">
    <source>
        <dbReference type="EMBL" id="EMB28059.1"/>
    </source>
</evidence>
<feature type="chain" id="PRO_5004020685" evidence="1">
    <location>
        <begin position="25"/>
        <end position="143"/>
    </location>
</feature>
<evidence type="ECO:0000256" key="1">
    <source>
        <dbReference type="SAM" id="SignalP"/>
    </source>
</evidence>
<reference evidence="2" key="1">
    <citation type="submission" date="2012-01" db="EMBL/GenBank/DDBJ databases">
        <title>The Genome Sequence of Treponema denticola H1-T.</title>
        <authorList>
            <consortium name="The Broad Institute Genome Sequencing Platform"/>
            <person name="Earl A."/>
            <person name="Ward D."/>
            <person name="Feldgarden M."/>
            <person name="Gevers D."/>
            <person name="Blanton J.M."/>
            <person name="Fenno C.J."/>
            <person name="Baranova O.V."/>
            <person name="Mathney J."/>
            <person name="Dewhirst F.E."/>
            <person name="Izard J."/>
            <person name="Young S.K."/>
            <person name="Zeng Q."/>
            <person name="Gargeya S."/>
            <person name="Fitzgerald M."/>
            <person name="Haas B."/>
            <person name="Abouelleil A."/>
            <person name="Alvarado L."/>
            <person name="Arachchi H.M."/>
            <person name="Berlin A."/>
            <person name="Chapman S.B."/>
            <person name="Gearin G."/>
            <person name="Goldberg J."/>
            <person name="Griggs A."/>
            <person name="Gujja S."/>
            <person name="Hansen M."/>
            <person name="Heiman D."/>
            <person name="Howarth C."/>
            <person name="Larimer J."/>
            <person name="Lui A."/>
            <person name="MacDonald P.J.P."/>
            <person name="McCowen C."/>
            <person name="Montmayeur A."/>
            <person name="Murphy C."/>
            <person name="Neiman D."/>
            <person name="Pearson M."/>
            <person name="Priest M."/>
            <person name="Roberts A."/>
            <person name="Saif S."/>
            <person name="Shea T."/>
            <person name="Sisk P."/>
            <person name="Stolte C."/>
            <person name="Sykes S."/>
            <person name="Wortman J."/>
            <person name="Nusbaum C."/>
            <person name="Birren B."/>
        </authorList>
    </citation>
    <scope>NUCLEOTIDE SEQUENCE [LARGE SCALE GENOMIC DNA]</scope>
    <source>
        <strain evidence="2">H1-T</strain>
    </source>
</reference>
<accession>M2C168</accession>
<comment type="caution">
    <text evidence="2">The sequence shown here is derived from an EMBL/GenBank/DDBJ whole genome shotgun (WGS) entry which is preliminary data.</text>
</comment>
<dbReference type="AlphaFoldDB" id="M2C168"/>
<dbReference type="RefSeq" id="WP_002689692.1">
    <property type="nucleotide sequence ID" value="NZ_CM001794.1"/>
</dbReference>
<proteinExistence type="predicted"/>
<sequence length="143" mass="16766">MRKNLKLAFIGLFIFMFSLSSVTAYDGTILGGYDGSFSRYEFIQQASNMELAYSIVEKMELSKIEKFFNIDEDTLDEEDANLLDDVENYINDNYTLKNRDGYSFVVIRSNSDDFIDGWIVFFHYSQAATQPYYYYLYYFSAIP</sequence>
<protein>
    <submittedName>
        <fullName evidence="2">Uncharacterized protein</fullName>
    </submittedName>
</protein>
<feature type="signal peptide" evidence="1">
    <location>
        <begin position="1"/>
        <end position="24"/>
    </location>
</feature>
<keyword evidence="1" id="KW-0732">Signal</keyword>
<gene>
    <name evidence="2" type="ORF">HMPREF9725_02489</name>
</gene>
<dbReference type="EMBL" id="AGDW01000025">
    <property type="protein sequence ID" value="EMB28059.1"/>
    <property type="molecule type" value="Genomic_DNA"/>
</dbReference>
<dbReference type="Proteomes" id="UP000011708">
    <property type="component" value="Chromosome"/>
</dbReference>
<dbReference type="PATRIC" id="fig|999431.4.peg.2577"/>
<dbReference type="HOGENOM" id="CLU_1805327_0_0_12"/>
<organism evidence="2">
    <name type="scientific">Treponema denticola H1-T</name>
    <dbReference type="NCBI Taxonomy" id="999431"/>
    <lineage>
        <taxon>Bacteria</taxon>
        <taxon>Pseudomonadati</taxon>
        <taxon>Spirochaetota</taxon>
        <taxon>Spirochaetia</taxon>
        <taxon>Spirochaetales</taxon>
        <taxon>Treponemataceae</taxon>
        <taxon>Treponema</taxon>
    </lineage>
</organism>
<name>M2C168_TREDN</name>